<accession>A0A3R8T2U4</accession>
<organism evidence="2 3">
    <name type="scientific">Lautropia dentalis</name>
    <dbReference type="NCBI Taxonomy" id="2490857"/>
    <lineage>
        <taxon>Bacteria</taxon>
        <taxon>Pseudomonadati</taxon>
        <taxon>Pseudomonadota</taxon>
        <taxon>Betaproteobacteria</taxon>
        <taxon>Burkholderiales</taxon>
        <taxon>Burkholderiaceae</taxon>
        <taxon>Lautropia</taxon>
    </lineage>
</organism>
<feature type="region of interest" description="Disordered" evidence="1">
    <location>
        <begin position="1"/>
        <end position="66"/>
    </location>
</feature>
<evidence type="ECO:0000313" key="2">
    <source>
        <dbReference type="EMBL" id="RRN45047.1"/>
    </source>
</evidence>
<evidence type="ECO:0000313" key="3">
    <source>
        <dbReference type="Proteomes" id="UP000270261"/>
    </source>
</evidence>
<feature type="compositionally biased region" description="Low complexity" evidence="1">
    <location>
        <begin position="1"/>
        <end position="23"/>
    </location>
</feature>
<dbReference type="RefSeq" id="WP_125094478.1">
    <property type="nucleotide sequence ID" value="NZ_RRUE01000001.1"/>
</dbReference>
<dbReference type="AlphaFoldDB" id="A0A3R8T2U4"/>
<proteinExistence type="predicted"/>
<reference evidence="2 3" key="1">
    <citation type="submission" date="2018-11" db="EMBL/GenBank/DDBJ databases">
        <title>Genome sequencing of Lautropia sp. KCOM 2505 (= ChDC F240).</title>
        <authorList>
            <person name="Kook J.-K."/>
            <person name="Park S.-N."/>
            <person name="Lim Y.K."/>
        </authorList>
    </citation>
    <scope>NUCLEOTIDE SEQUENCE [LARGE SCALE GENOMIC DNA]</scope>
    <source>
        <strain evidence="2 3">KCOM 2505</strain>
    </source>
</reference>
<keyword evidence="3" id="KW-1185">Reference proteome</keyword>
<evidence type="ECO:0008006" key="4">
    <source>
        <dbReference type="Google" id="ProtNLM"/>
    </source>
</evidence>
<feature type="compositionally biased region" description="Basic and acidic residues" evidence="1">
    <location>
        <begin position="37"/>
        <end position="47"/>
    </location>
</feature>
<feature type="region of interest" description="Disordered" evidence="1">
    <location>
        <begin position="124"/>
        <end position="153"/>
    </location>
</feature>
<dbReference type="EMBL" id="RRUE01000001">
    <property type="protein sequence ID" value="RRN45047.1"/>
    <property type="molecule type" value="Genomic_DNA"/>
</dbReference>
<dbReference type="OrthoDB" id="9938302at2"/>
<feature type="compositionally biased region" description="Acidic residues" evidence="1">
    <location>
        <begin position="54"/>
        <end position="66"/>
    </location>
</feature>
<protein>
    <recommendedName>
        <fullName evidence="4">DUF2486 family protein</fullName>
    </recommendedName>
</protein>
<dbReference type="Proteomes" id="UP000270261">
    <property type="component" value="Unassembled WGS sequence"/>
</dbReference>
<sequence length="264" mass="28659">MPATADTPAAAGTAGPVTGTPAGSQRHPSRPSGSADQPDRATGRDWYGRSQFPDDSDDDYLEDDEAGPLDEDAAIATLPPLTDEDRALINKLVHSMRLLDVGISSQAAHEATGSAPVPFPEVAKAGSTDPAPFAPRTTTIPPAVRQPRPATPEDEEAIPMLTDVVNVQRYHPDQLPRSFADVDWSELAGQVRENVLERLLRRGDILLDGQMNHALAPVISRAVETMTRDVHDTLNRLIRDIVARAVNEEITRLHAEMARQNHKD</sequence>
<gene>
    <name evidence="2" type="ORF">EHV23_01960</name>
</gene>
<evidence type="ECO:0000256" key="1">
    <source>
        <dbReference type="SAM" id="MobiDB-lite"/>
    </source>
</evidence>
<comment type="caution">
    <text evidence="2">The sequence shown here is derived from an EMBL/GenBank/DDBJ whole genome shotgun (WGS) entry which is preliminary data.</text>
</comment>
<name>A0A3R8T2U4_9BURK</name>